<organism evidence="2 3">
    <name type="scientific">Cocos nucifera</name>
    <name type="common">Coconut palm</name>
    <dbReference type="NCBI Taxonomy" id="13894"/>
    <lineage>
        <taxon>Eukaryota</taxon>
        <taxon>Viridiplantae</taxon>
        <taxon>Streptophyta</taxon>
        <taxon>Embryophyta</taxon>
        <taxon>Tracheophyta</taxon>
        <taxon>Spermatophyta</taxon>
        <taxon>Magnoliopsida</taxon>
        <taxon>Liliopsida</taxon>
        <taxon>Arecaceae</taxon>
        <taxon>Arecoideae</taxon>
        <taxon>Cocoseae</taxon>
        <taxon>Attaleinae</taxon>
        <taxon>Cocos</taxon>
    </lineage>
</organism>
<sequence>MAPKKNIRGRGQRSKTPRHTSASDPNPTATSPSASTPTGDAATASLLPSSNSPSAPPTTTTTTQLIPSLPPLPSLSRRHRRHAAYPPFPIFDPAPEITSLLPSSTPQITATTQPLPSAPLPLLPIRKTHQESISCTSHGTTTTDLAGPSTTPSASAASIDDFMRLFATALEDPTPAVESLNEPTWLRAMVATLFGLRRDDLESVAQYLLEYAKQMREEAEVRAALEALADVEALKSMVQALKMQLAEGKKRDGSGGSCSGSKGAGGGPDSGSGEGGGEGGGVSV</sequence>
<gene>
    <name evidence="2" type="ORF">COCNU_09G007340</name>
</gene>
<accession>A0A8K0IKV8</accession>
<proteinExistence type="predicted"/>
<protein>
    <submittedName>
        <fullName evidence="2">Mucin-2-like</fullName>
    </submittedName>
</protein>
<keyword evidence="3" id="KW-1185">Reference proteome</keyword>
<evidence type="ECO:0000313" key="2">
    <source>
        <dbReference type="EMBL" id="KAG1361271.1"/>
    </source>
</evidence>
<feature type="compositionally biased region" description="Basic residues" evidence="1">
    <location>
        <begin position="1"/>
        <end position="18"/>
    </location>
</feature>
<reference evidence="2" key="2">
    <citation type="submission" date="2019-07" db="EMBL/GenBank/DDBJ databases">
        <authorList>
            <person name="Yang Y."/>
            <person name="Bocs S."/>
            <person name="Baudouin L."/>
        </authorList>
    </citation>
    <scope>NUCLEOTIDE SEQUENCE</scope>
    <source>
        <tissue evidence="2">Spear leaf of Hainan Tall coconut</tissue>
    </source>
</reference>
<feature type="compositionally biased region" description="Polar residues" evidence="1">
    <location>
        <begin position="134"/>
        <end position="144"/>
    </location>
</feature>
<dbReference type="Proteomes" id="UP000797356">
    <property type="component" value="Chromosome 9"/>
</dbReference>
<feature type="compositionally biased region" description="Gly residues" evidence="1">
    <location>
        <begin position="254"/>
        <end position="284"/>
    </location>
</feature>
<feature type="region of interest" description="Disordered" evidence="1">
    <location>
        <begin position="134"/>
        <end position="153"/>
    </location>
</feature>
<feature type="region of interest" description="Disordered" evidence="1">
    <location>
        <begin position="1"/>
        <end position="75"/>
    </location>
</feature>
<dbReference type="AlphaFoldDB" id="A0A8K0IKV8"/>
<reference evidence="2" key="1">
    <citation type="journal article" date="2017" name="Gigascience">
        <title>The genome draft of coconut (Cocos nucifera).</title>
        <authorList>
            <person name="Xiao Y."/>
            <person name="Xu P."/>
            <person name="Fan H."/>
            <person name="Baudouin L."/>
            <person name="Xia W."/>
            <person name="Bocs S."/>
            <person name="Xu J."/>
            <person name="Li Q."/>
            <person name="Guo A."/>
            <person name="Zhou L."/>
            <person name="Li J."/>
            <person name="Wu Y."/>
            <person name="Ma Z."/>
            <person name="Armero A."/>
            <person name="Issali A.E."/>
            <person name="Liu N."/>
            <person name="Peng M."/>
            <person name="Yang Y."/>
        </authorList>
    </citation>
    <scope>NUCLEOTIDE SEQUENCE</scope>
    <source>
        <tissue evidence="2">Spear leaf of Hainan Tall coconut</tissue>
    </source>
</reference>
<feature type="compositionally biased region" description="Low complexity" evidence="1">
    <location>
        <begin position="20"/>
        <end position="67"/>
    </location>
</feature>
<evidence type="ECO:0000256" key="1">
    <source>
        <dbReference type="SAM" id="MobiDB-lite"/>
    </source>
</evidence>
<name>A0A8K0IKV8_COCNU</name>
<feature type="region of interest" description="Disordered" evidence="1">
    <location>
        <begin position="246"/>
        <end position="284"/>
    </location>
</feature>
<comment type="caution">
    <text evidence="2">The sequence shown here is derived from an EMBL/GenBank/DDBJ whole genome shotgun (WGS) entry which is preliminary data.</text>
</comment>
<dbReference type="EMBL" id="CM017880">
    <property type="protein sequence ID" value="KAG1361271.1"/>
    <property type="molecule type" value="Genomic_DNA"/>
</dbReference>
<evidence type="ECO:0000313" key="3">
    <source>
        <dbReference type="Proteomes" id="UP000797356"/>
    </source>
</evidence>